<feature type="compositionally biased region" description="Basic and acidic residues" evidence="1">
    <location>
        <begin position="12"/>
        <end position="32"/>
    </location>
</feature>
<dbReference type="RefSeq" id="WP_216343479.1">
    <property type="nucleotide sequence ID" value="NZ_JAHLEM010000226.1"/>
</dbReference>
<evidence type="ECO:0000256" key="1">
    <source>
        <dbReference type="SAM" id="MobiDB-lite"/>
    </source>
</evidence>
<accession>A0ABS6CHP6</accession>
<evidence type="ECO:0000313" key="2">
    <source>
        <dbReference type="EMBL" id="MBU3866428.1"/>
    </source>
</evidence>
<dbReference type="EMBL" id="JAHLEM010000226">
    <property type="protein sequence ID" value="MBU3866428.1"/>
    <property type="molecule type" value="Genomic_DNA"/>
</dbReference>
<feature type="region of interest" description="Disordered" evidence="1">
    <location>
        <begin position="1"/>
        <end position="49"/>
    </location>
</feature>
<sequence>MSARDTPGRGGAGDDRDGPDALRSDATTHDDPDTAVAGPLVESADGAGVCHYPRDEGELWQLPEYVAHRSHAELFADLMSF</sequence>
<reference evidence="2 3" key="1">
    <citation type="submission" date="2021-06" db="EMBL/GenBank/DDBJ databases">
        <authorList>
            <person name="Pan X."/>
        </authorList>
    </citation>
    <scope>NUCLEOTIDE SEQUENCE [LARGE SCALE GENOMIC DNA]</scope>
    <source>
        <strain evidence="2 3">4503</strain>
    </source>
</reference>
<protein>
    <submittedName>
        <fullName evidence="2">Uncharacterized protein</fullName>
    </submittedName>
</protein>
<dbReference type="Proteomes" id="UP000720508">
    <property type="component" value="Unassembled WGS sequence"/>
</dbReference>
<gene>
    <name evidence="2" type="ORF">KN815_20855</name>
</gene>
<evidence type="ECO:0000313" key="3">
    <source>
        <dbReference type="Proteomes" id="UP000720508"/>
    </source>
</evidence>
<name>A0ABS6CHP6_9ACTN</name>
<keyword evidence="3" id="KW-1185">Reference proteome</keyword>
<organism evidence="2 3">
    <name type="scientific">Streptomyces niphimycinicus</name>
    <dbReference type="NCBI Taxonomy" id="2842201"/>
    <lineage>
        <taxon>Bacteria</taxon>
        <taxon>Bacillati</taxon>
        <taxon>Actinomycetota</taxon>
        <taxon>Actinomycetes</taxon>
        <taxon>Kitasatosporales</taxon>
        <taxon>Streptomycetaceae</taxon>
        <taxon>Streptomyces</taxon>
    </lineage>
</organism>
<comment type="caution">
    <text evidence="2">The sequence shown here is derived from an EMBL/GenBank/DDBJ whole genome shotgun (WGS) entry which is preliminary data.</text>
</comment>
<proteinExistence type="predicted"/>